<dbReference type="AlphaFoldDB" id="A0A1E1KVG6"/>
<gene>
    <name evidence="1" type="ORF">RAG0_09433</name>
</gene>
<evidence type="ECO:0000313" key="1">
    <source>
        <dbReference type="EMBL" id="CZT02130.1"/>
    </source>
</evidence>
<reference evidence="2" key="1">
    <citation type="submission" date="2016-03" db="EMBL/GenBank/DDBJ databases">
        <authorList>
            <person name="Guldener U."/>
        </authorList>
    </citation>
    <scope>NUCLEOTIDE SEQUENCE [LARGE SCALE GENOMIC DNA]</scope>
    <source>
        <strain evidence="2">04CH-RAC-A.6.1</strain>
    </source>
</reference>
<accession>A0A1E1KVG6</accession>
<dbReference type="EMBL" id="FJUX01000055">
    <property type="protein sequence ID" value="CZT02130.1"/>
    <property type="molecule type" value="Genomic_DNA"/>
</dbReference>
<dbReference type="Proteomes" id="UP000178912">
    <property type="component" value="Unassembled WGS sequence"/>
</dbReference>
<protein>
    <submittedName>
        <fullName evidence="1">Uncharacterized protein</fullName>
    </submittedName>
</protein>
<evidence type="ECO:0000313" key="2">
    <source>
        <dbReference type="Proteomes" id="UP000178912"/>
    </source>
</evidence>
<keyword evidence="2" id="KW-1185">Reference proteome</keyword>
<sequence>MSYGYAAGSPLLVVNLRSIRVLLETAQQTYSGDFVNSQSVSQCRYKRLVNNAGICRAGFNCYRTFRTATTARTAEAGREEFTRLSIKDSPSPGVGSKWRNMLVGAGYYTAYCTYLGNPCGEEQLFPKMFATEINQLLMQCRSLGRQNEPCGERGRAVRQVCIASSKCNQRPTTAFKPTPAWLAGMDDVRLVYPSTPSVQ</sequence>
<proteinExistence type="predicted"/>
<organism evidence="1 2">
    <name type="scientific">Rhynchosporium agropyri</name>
    <dbReference type="NCBI Taxonomy" id="914238"/>
    <lineage>
        <taxon>Eukaryota</taxon>
        <taxon>Fungi</taxon>
        <taxon>Dikarya</taxon>
        <taxon>Ascomycota</taxon>
        <taxon>Pezizomycotina</taxon>
        <taxon>Leotiomycetes</taxon>
        <taxon>Helotiales</taxon>
        <taxon>Ploettnerulaceae</taxon>
        <taxon>Rhynchosporium</taxon>
    </lineage>
</organism>
<name>A0A1E1KVG6_9HELO</name>